<protein>
    <submittedName>
        <fullName evidence="2">Uncharacterized protein</fullName>
    </submittedName>
</protein>
<reference evidence="2" key="2">
    <citation type="journal article" date="2015" name="Data Brief">
        <title>Shoot transcriptome of the giant reed, Arundo donax.</title>
        <authorList>
            <person name="Barrero R.A."/>
            <person name="Guerrero F.D."/>
            <person name="Moolhuijzen P."/>
            <person name="Goolsby J.A."/>
            <person name="Tidwell J."/>
            <person name="Bellgard S.E."/>
            <person name="Bellgard M.I."/>
        </authorList>
    </citation>
    <scope>NUCLEOTIDE SEQUENCE</scope>
    <source>
        <tissue evidence="2">Shoot tissue taken approximately 20 cm above the soil surface</tissue>
    </source>
</reference>
<evidence type="ECO:0000313" key="2">
    <source>
        <dbReference type="EMBL" id="JAD32938.1"/>
    </source>
</evidence>
<dbReference type="AlphaFoldDB" id="A0A0A8Z5G0"/>
<feature type="compositionally biased region" description="Pro residues" evidence="1">
    <location>
        <begin position="1"/>
        <end position="12"/>
    </location>
</feature>
<evidence type="ECO:0000256" key="1">
    <source>
        <dbReference type="SAM" id="MobiDB-lite"/>
    </source>
</evidence>
<name>A0A0A8Z5G0_ARUDO</name>
<proteinExistence type="predicted"/>
<feature type="region of interest" description="Disordered" evidence="1">
    <location>
        <begin position="1"/>
        <end position="35"/>
    </location>
</feature>
<organism evidence="2">
    <name type="scientific">Arundo donax</name>
    <name type="common">Giant reed</name>
    <name type="synonym">Donax arundinaceus</name>
    <dbReference type="NCBI Taxonomy" id="35708"/>
    <lineage>
        <taxon>Eukaryota</taxon>
        <taxon>Viridiplantae</taxon>
        <taxon>Streptophyta</taxon>
        <taxon>Embryophyta</taxon>
        <taxon>Tracheophyta</taxon>
        <taxon>Spermatophyta</taxon>
        <taxon>Magnoliopsida</taxon>
        <taxon>Liliopsida</taxon>
        <taxon>Poales</taxon>
        <taxon>Poaceae</taxon>
        <taxon>PACMAD clade</taxon>
        <taxon>Arundinoideae</taxon>
        <taxon>Arundineae</taxon>
        <taxon>Arundo</taxon>
    </lineage>
</organism>
<accession>A0A0A8Z5G0</accession>
<sequence length="35" mass="3701">MAPLREPPPLPPEGAAVGTRRRGSARWGFSGGRRG</sequence>
<dbReference type="EMBL" id="GBRH01264957">
    <property type="protein sequence ID" value="JAD32938.1"/>
    <property type="molecule type" value="Transcribed_RNA"/>
</dbReference>
<reference evidence="2" key="1">
    <citation type="submission" date="2014-09" db="EMBL/GenBank/DDBJ databases">
        <authorList>
            <person name="Magalhaes I.L.F."/>
            <person name="Oliveira U."/>
            <person name="Santos F.R."/>
            <person name="Vidigal T.H.D.A."/>
            <person name="Brescovit A.D."/>
            <person name="Santos A.J."/>
        </authorList>
    </citation>
    <scope>NUCLEOTIDE SEQUENCE</scope>
    <source>
        <tissue evidence="2">Shoot tissue taken approximately 20 cm above the soil surface</tissue>
    </source>
</reference>